<proteinExistence type="predicted"/>
<evidence type="ECO:0000256" key="1">
    <source>
        <dbReference type="SAM" id="SignalP"/>
    </source>
</evidence>
<reference evidence="2 3" key="1">
    <citation type="submission" date="2015-02" db="EMBL/GenBank/DDBJ databases">
        <authorList>
            <person name="Ju K.-S."/>
            <person name="Doroghazi J.R."/>
            <person name="Metcalf W."/>
        </authorList>
    </citation>
    <scope>NUCLEOTIDE SEQUENCE [LARGE SCALE GENOMIC DNA]</scope>
    <source>
        <strain evidence="2 3">NRRL ISP-5550</strain>
    </source>
</reference>
<organism evidence="2 3">
    <name type="scientific">Streptomyces katrae</name>
    <dbReference type="NCBI Taxonomy" id="68223"/>
    <lineage>
        <taxon>Bacteria</taxon>
        <taxon>Bacillati</taxon>
        <taxon>Actinomycetota</taxon>
        <taxon>Actinomycetes</taxon>
        <taxon>Kitasatosporales</taxon>
        <taxon>Streptomycetaceae</taxon>
        <taxon>Streptomyces</taxon>
    </lineage>
</organism>
<name>A0A0F4JR23_9ACTN</name>
<evidence type="ECO:0000313" key="3">
    <source>
        <dbReference type="Proteomes" id="UP000033551"/>
    </source>
</evidence>
<dbReference type="PATRIC" id="fig|68223.7.peg.5922"/>
<evidence type="ECO:0000313" key="2">
    <source>
        <dbReference type="EMBL" id="KJY35381.1"/>
    </source>
</evidence>
<protein>
    <submittedName>
        <fullName evidence="2">Uncharacterized protein</fullName>
    </submittedName>
</protein>
<dbReference type="EMBL" id="JZWV01000225">
    <property type="protein sequence ID" value="KJY35381.1"/>
    <property type="molecule type" value="Genomic_DNA"/>
</dbReference>
<gene>
    <name evidence="2" type="ORF">VR44_10270</name>
</gene>
<dbReference type="AlphaFoldDB" id="A0A0F4JR23"/>
<dbReference type="RefSeq" id="WP_045947109.1">
    <property type="nucleotide sequence ID" value="NZ_JZWV01000225.1"/>
</dbReference>
<comment type="caution">
    <text evidence="2">The sequence shown here is derived from an EMBL/GenBank/DDBJ whole genome shotgun (WGS) entry which is preliminary data.</text>
</comment>
<feature type="signal peptide" evidence="1">
    <location>
        <begin position="1"/>
        <end position="32"/>
    </location>
</feature>
<sequence>MSKNIAARAAAAAGSLALAATGVLVGAGTASAGSNGQQIAYTDHATPGYRHSIELYGYNNNGEESLGCFNIDSGGTTRISGWWWRGDLTVKAYNSYNCQNSYSWGTHVSVPYSQSGDWTYVTGY</sequence>
<keyword evidence="1" id="KW-0732">Signal</keyword>
<feature type="chain" id="PRO_5002470793" evidence="1">
    <location>
        <begin position="33"/>
        <end position="124"/>
    </location>
</feature>
<accession>A0A0F4JR23</accession>
<dbReference type="OrthoDB" id="4237735at2"/>
<keyword evidence="3" id="KW-1185">Reference proteome</keyword>
<dbReference type="Proteomes" id="UP000033551">
    <property type="component" value="Unassembled WGS sequence"/>
</dbReference>